<dbReference type="GO" id="GO:0004620">
    <property type="term" value="F:phospholipase activity"/>
    <property type="evidence" value="ECO:0007669"/>
    <property type="project" value="InterPro"/>
</dbReference>
<dbReference type="InterPro" id="IPR038885">
    <property type="entry name" value="PLB1"/>
</dbReference>
<dbReference type="AlphaFoldDB" id="A0A0N5CGS8"/>
<keyword evidence="3" id="KW-1185">Reference proteome</keyword>
<proteinExistence type="predicted"/>
<evidence type="ECO:0000313" key="3">
    <source>
        <dbReference type="Proteomes" id="UP000046392"/>
    </source>
</evidence>
<feature type="region of interest" description="Disordered" evidence="1">
    <location>
        <begin position="538"/>
        <end position="576"/>
    </location>
</feature>
<dbReference type="Proteomes" id="UP000046392">
    <property type="component" value="Unplaced"/>
</dbReference>
<name>A0A0N5CGS8_STREA</name>
<evidence type="ECO:0000313" key="4">
    <source>
        <dbReference type="WBParaSite" id="SPAL_0001705300.1"/>
    </source>
</evidence>
<dbReference type="SUPFAM" id="SSF52266">
    <property type="entry name" value="SGNH hydrolase"/>
    <property type="match status" value="1"/>
</dbReference>
<protein>
    <submittedName>
        <fullName evidence="4">Lipase_GDSL domain-containing protein</fullName>
    </submittedName>
</protein>
<organism evidence="3 4">
    <name type="scientific">Strongyloides papillosus</name>
    <name type="common">Intestinal threadworm</name>
    <dbReference type="NCBI Taxonomy" id="174720"/>
    <lineage>
        <taxon>Eukaryota</taxon>
        <taxon>Metazoa</taxon>
        <taxon>Ecdysozoa</taxon>
        <taxon>Nematoda</taxon>
        <taxon>Chromadorea</taxon>
        <taxon>Rhabditida</taxon>
        <taxon>Tylenchina</taxon>
        <taxon>Panagrolaimomorpha</taxon>
        <taxon>Strongyloidoidea</taxon>
        <taxon>Strongyloididae</taxon>
        <taxon>Strongyloides</taxon>
    </lineage>
</organism>
<dbReference type="PANTHER" id="PTHR21325">
    <property type="entry name" value="PHOSPHOLIPASE B, PLB1"/>
    <property type="match status" value="1"/>
</dbReference>
<sequence length="576" mass="65092">MKLYVKEWCKRSIDGVKLINHYLLLFFLSILLLVDFSNAISTSSPSSIIDGNEEHKGFIHLDKLIIDDKDPDKYKSLILGKEENETLEPNIVVEDKNSEDDYTSKEGDSDVSEEIDKNALFDHGYLKAVNIDKLEEQWGTNERPKGNHDGFVATISEVFNDRKSFACPKVKERFITGTSVENISPEDIGIIASLGDNLATGYGLWPGSSIDFRGASFSSGGDTSIDGLVTIPSIIHEFSNKDIIGVSHGLGSKDQLPKSQLNLAQVNTNSGDLPKQAHELISRLKLIKDVDTYNTWTMVIITIGTDEVCNFCRGPDADALIEAIDILNRGIHKALIIMLGPVHVTSRTSLRKNLLKDRCNCSKDKNDEFMKKLSNAWIEGFQEVEDRVHAYRRSTFTLLQLPIFTITSRYPFSLFIKNSTNLNRRGHNYAAKWLWNRLVTGPSYNITQVLSQDSYYCPDSYCPFFRVPENFGKCVAVRKEDYEKNPELFEKSLHKGKSKKKKSEIYKRTGMIILVAATVVTTLSIIFYNKHKQINNRNMAKKGDSSRRADEDDESRTPNNGESPNDYLLSKNQEKV</sequence>
<keyword evidence="2" id="KW-0812">Transmembrane</keyword>
<dbReference type="PANTHER" id="PTHR21325:SF32">
    <property type="entry name" value="LIPASE_GDSL DOMAIN-CONTAINING PROTEIN"/>
    <property type="match status" value="1"/>
</dbReference>
<feature type="transmembrane region" description="Helical" evidence="2">
    <location>
        <begin position="510"/>
        <end position="529"/>
    </location>
</feature>
<keyword evidence="2" id="KW-0472">Membrane</keyword>
<evidence type="ECO:0000256" key="2">
    <source>
        <dbReference type="SAM" id="Phobius"/>
    </source>
</evidence>
<dbReference type="WBParaSite" id="SPAL_0001705300.1">
    <property type="protein sequence ID" value="SPAL_0001705300.1"/>
    <property type="gene ID" value="SPAL_0001705300"/>
</dbReference>
<dbReference type="GO" id="GO:0006644">
    <property type="term" value="P:phospholipid metabolic process"/>
    <property type="evidence" value="ECO:0007669"/>
    <property type="project" value="TreeGrafter"/>
</dbReference>
<feature type="compositionally biased region" description="Basic and acidic residues" evidence="1">
    <location>
        <begin position="541"/>
        <end position="550"/>
    </location>
</feature>
<evidence type="ECO:0000256" key="1">
    <source>
        <dbReference type="SAM" id="MobiDB-lite"/>
    </source>
</evidence>
<accession>A0A0N5CGS8</accession>
<dbReference type="STRING" id="174720.A0A0N5CGS8"/>
<reference evidence="4" key="1">
    <citation type="submission" date="2017-02" db="UniProtKB">
        <authorList>
            <consortium name="WormBaseParasite"/>
        </authorList>
    </citation>
    <scope>IDENTIFICATION</scope>
</reference>
<keyword evidence="2" id="KW-1133">Transmembrane helix</keyword>